<keyword evidence="4" id="KW-1003">Cell membrane</keyword>
<evidence type="ECO:0000256" key="1">
    <source>
        <dbReference type="ARBA" id="ARBA00004383"/>
    </source>
</evidence>
<evidence type="ECO:0000256" key="8">
    <source>
        <dbReference type="ARBA" id="ARBA00022989"/>
    </source>
</evidence>
<keyword evidence="7" id="KW-0653">Protein transport</keyword>
<organism evidence="13 14">
    <name type="scientific">Photorhabdus temperata subsp. temperata Meg1</name>
    <dbReference type="NCBI Taxonomy" id="1393735"/>
    <lineage>
        <taxon>Bacteria</taxon>
        <taxon>Pseudomonadati</taxon>
        <taxon>Pseudomonadota</taxon>
        <taxon>Gammaproteobacteria</taxon>
        <taxon>Enterobacterales</taxon>
        <taxon>Morganellaceae</taxon>
        <taxon>Photorhabdus</taxon>
    </lineage>
</organism>
<protein>
    <submittedName>
        <fullName evidence="13">TonB family protein</fullName>
    </submittedName>
</protein>
<feature type="domain" description="TonB C-terminal" evidence="12">
    <location>
        <begin position="173"/>
        <end position="269"/>
    </location>
</feature>
<accession>A0A081RZ98</accession>
<comment type="similarity">
    <text evidence="2">Belongs to the TonB family.</text>
</comment>
<evidence type="ECO:0000256" key="3">
    <source>
        <dbReference type="ARBA" id="ARBA00022448"/>
    </source>
</evidence>
<keyword evidence="8 11" id="KW-1133">Transmembrane helix</keyword>
<reference evidence="13 14" key="1">
    <citation type="submission" date="2014-03" db="EMBL/GenBank/DDBJ databases">
        <title>Draft Genome of Photorhabdus temperata Meg1.</title>
        <authorList>
            <person name="Hurst S.G.IV."/>
            <person name="Morris K."/>
            <person name="Thomas K."/>
            <person name="Tisa L.S."/>
        </authorList>
    </citation>
    <scope>NUCLEOTIDE SEQUENCE [LARGE SCALE GENOMIC DNA]</scope>
    <source>
        <strain evidence="13 14">Meg1</strain>
    </source>
</reference>
<evidence type="ECO:0000313" key="13">
    <source>
        <dbReference type="EMBL" id="KER04001.1"/>
    </source>
</evidence>
<dbReference type="InterPro" id="IPR051045">
    <property type="entry name" value="TonB-dependent_transducer"/>
</dbReference>
<dbReference type="NCBIfam" id="TIGR01352">
    <property type="entry name" value="tonB_Cterm"/>
    <property type="match status" value="1"/>
</dbReference>
<dbReference type="Gene3D" id="3.30.1150.10">
    <property type="match status" value="1"/>
</dbReference>
<dbReference type="PANTHER" id="PTHR33446:SF2">
    <property type="entry name" value="PROTEIN TONB"/>
    <property type="match status" value="1"/>
</dbReference>
<dbReference type="GO" id="GO:0031992">
    <property type="term" value="F:energy transducer activity"/>
    <property type="evidence" value="ECO:0007669"/>
    <property type="project" value="TreeGrafter"/>
</dbReference>
<dbReference type="EMBL" id="JGVH01000019">
    <property type="protein sequence ID" value="KER04001.1"/>
    <property type="molecule type" value="Genomic_DNA"/>
</dbReference>
<dbReference type="Pfam" id="PF03544">
    <property type="entry name" value="TonB_C"/>
    <property type="match status" value="1"/>
</dbReference>
<evidence type="ECO:0000256" key="4">
    <source>
        <dbReference type="ARBA" id="ARBA00022475"/>
    </source>
</evidence>
<dbReference type="Proteomes" id="UP000028002">
    <property type="component" value="Unassembled WGS sequence"/>
</dbReference>
<evidence type="ECO:0000256" key="6">
    <source>
        <dbReference type="ARBA" id="ARBA00022692"/>
    </source>
</evidence>
<evidence type="ECO:0000256" key="11">
    <source>
        <dbReference type="SAM" id="Phobius"/>
    </source>
</evidence>
<keyword evidence="6 11" id="KW-0812">Transmembrane</keyword>
<dbReference type="RefSeq" id="WP_023045215.1">
    <property type="nucleotide sequence ID" value="NZ_CAWLUD010000019.1"/>
</dbReference>
<dbReference type="GO" id="GO:0098797">
    <property type="term" value="C:plasma membrane protein complex"/>
    <property type="evidence" value="ECO:0007669"/>
    <property type="project" value="TreeGrafter"/>
</dbReference>
<dbReference type="AlphaFoldDB" id="A0A081RZ98"/>
<feature type="compositionally biased region" description="Low complexity" evidence="10">
    <location>
        <begin position="139"/>
        <end position="148"/>
    </location>
</feature>
<evidence type="ECO:0000256" key="7">
    <source>
        <dbReference type="ARBA" id="ARBA00022927"/>
    </source>
</evidence>
<dbReference type="PATRIC" id="fig|1393735.3.peg.1328"/>
<keyword evidence="5" id="KW-0997">Cell inner membrane</keyword>
<evidence type="ECO:0000313" key="14">
    <source>
        <dbReference type="Proteomes" id="UP000028002"/>
    </source>
</evidence>
<evidence type="ECO:0000256" key="5">
    <source>
        <dbReference type="ARBA" id="ARBA00022519"/>
    </source>
</evidence>
<comment type="caution">
    <text evidence="13">The sequence shown here is derived from an EMBL/GenBank/DDBJ whole genome shotgun (WGS) entry which is preliminary data.</text>
</comment>
<feature type="transmembrane region" description="Helical" evidence="11">
    <location>
        <begin position="17"/>
        <end position="36"/>
    </location>
</feature>
<evidence type="ECO:0000256" key="10">
    <source>
        <dbReference type="SAM" id="MobiDB-lite"/>
    </source>
</evidence>
<dbReference type="PANTHER" id="PTHR33446">
    <property type="entry name" value="PROTEIN TONB-RELATED"/>
    <property type="match status" value="1"/>
</dbReference>
<evidence type="ECO:0000256" key="2">
    <source>
        <dbReference type="ARBA" id="ARBA00006555"/>
    </source>
</evidence>
<evidence type="ECO:0000256" key="9">
    <source>
        <dbReference type="ARBA" id="ARBA00023136"/>
    </source>
</evidence>
<dbReference type="InterPro" id="IPR037682">
    <property type="entry name" value="TonB_C"/>
</dbReference>
<comment type="subcellular location">
    <subcellularLocation>
        <location evidence="1">Cell inner membrane</location>
        <topology evidence="1">Single-pass membrane protein</topology>
        <orientation evidence="1">Periplasmic side</orientation>
    </subcellularLocation>
</comment>
<evidence type="ECO:0000259" key="12">
    <source>
        <dbReference type="PROSITE" id="PS52015"/>
    </source>
</evidence>
<keyword evidence="9 11" id="KW-0472">Membrane</keyword>
<feature type="region of interest" description="Disordered" evidence="10">
    <location>
        <begin position="83"/>
        <end position="148"/>
    </location>
</feature>
<dbReference type="PROSITE" id="PS52015">
    <property type="entry name" value="TONB_CTD"/>
    <property type="match status" value="1"/>
</dbReference>
<proteinExistence type="inferred from homology"/>
<dbReference type="SUPFAM" id="SSF74653">
    <property type="entry name" value="TolA/TonB C-terminal domain"/>
    <property type="match status" value="1"/>
</dbReference>
<name>A0A081RZ98_PHOTE</name>
<gene>
    <name evidence="13" type="ORF">MEG1DRAFT_01281</name>
</gene>
<dbReference type="InterPro" id="IPR006260">
    <property type="entry name" value="TonB/TolA_C"/>
</dbReference>
<dbReference type="GO" id="GO:0055085">
    <property type="term" value="P:transmembrane transport"/>
    <property type="evidence" value="ECO:0007669"/>
    <property type="project" value="InterPro"/>
</dbReference>
<dbReference type="GO" id="GO:0015031">
    <property type="term" value="P:protein transport"/>
    <property type="evidence" value="ECO:0007669"/>
    <property type="project" value="UniProtKB-KW"/>
</dbReference>
<keyword evidence="3" id="KW-0813">Transport</keyword>
<sequence length="269" mass="30231">MLTLTNPIFQTNPAKKGLAFTVAIAAHLIWVMWIICQPEELPGELMPPPAVMMEFSLLTEATHQIQKQSVGIEQQLSVASRQQESAVNEMKTPELIKNEQAQIRVHKPKKQKKNPEEQKKTSQVKRQQAEEESEKSQNSAARVSSTATSANLASRVAASYDSDSNTVVDADALWRAEVIGHLNRYKRYPEDALRRNRTGRPTVRFTINKQGYITNSDLVRRSGTHSLDREAKQVLARAQPLPIPPNSVLKGSEITIELPIDFNLTNRIF</sequence>